<dbReference type="SMART" id="SM00491">
    <property type="entry name" value="HELICc2"/>
    <property type="match status" value="1"/>
</dbReference>
<dbReference type="PANTHER" id="PTHR11472:SF41">
    <property type="entry name" value="ATP-DEPENDENT DNA HELICASE DDX11-RELATED"/>
    <property type="match status" value="1"/>
</dbReference>
<evidence type="ECO:0000256" key="1">
    <source>
        <dbReference type="ARBA" id="ARBA00001966"/>
    </source>
</evidence>
<keyword evidence="25" id="KW-1185">Reference proteome</keyword>
<evidence type="ECO:0000313" key="25">
    <source>
        <dbReference type="Proteomes" id="UP001556367"/>
    </source>
</evidence>
<keyword evidence="15" id="KW-0131">Cell cycle</keyword>
<keyword evidence="14" id="KW-0539">Nucleus</keyword>
<evidence type="ECO:0000256" key="22">
    <source>
        <dbReference type="SAM" id="MobiDB-lite"/>
    </source>
</evidence>
<dbReference type="Gene3D" id="3.40.50.300">
    <property type="entry name" value="P-loop containing nucleotide triphosphate hydrolases"/>
    <property type="match status" value="3"/>
</dbReference>
<protein>
    <recommendedName>
        <fullName evidence="5">ATP-dependent DNA helicase CHL1</fullName>
        <ecNumber evidence="17">5.6.2.3</ecNumber>
    </recommendedName>
    <alternativeName>
        <fullName evidence="4">ATP-dependent DNA helicase chl1</fullName>
    </alternativeName>
    <alternativeName>
        <fullName evidence="16">Chromosome loss protein 1</fullName>
    </alternativeName>
    <alternativeName>
        <fullName evidence="18 19">DNA 5'-3' helicase CHL1</fullName>
    </alternativeName>
</protein>
<evidence type="ECO:0000256" key="7">
    <source>
        <dbReference type="ARBA" id="ARBA00022741"/>
    </source>
</evidence>
<evidence type="ECO:0000256" key="8">
    <source>
        <dbReference type="ARBA" id="ARBA00022801"/>
    </source>
</evidence>
<evidence type="ECO:0000256" key="20">
    <source>
        <dbReference type="ARBA" id="ARBA00045702"/>
    </source>
</evidence>
<evidence type="ECO:0000256" key="12">
    <source>
        <dbReference type="ARBA" id="ARBA00023014"/>
    </source>
</evidence>
<dbReference type="SMART" id="SM00488">
    <property type="entry name" value="DEXDc2"/>
    <property type="match status" value="1"/>
</dbReference>
<keyword evidence="8" id="KW-0378">Hydrolase</keyword>
<dbReference type="InterPro" id="IPR013020">
    <property type="entry name" value="Rad3/Chl1-like"/>
</dbReference>
<comment type="caution">
    <text evidence="24">The sequence shown here is derived from an EMBL/GenBank/DDBJ whole genome shotgun (WGS) entry which is preliminary data.</text>
</comment>
<dbReference type="PANTHER" id="PTHR11472">
    <property type="entry name" value="DNA REPAIR DEAD HELICASE RAD3/XP-D SUBFAMILY MEMBER"/>
    <property type="match status" value="1"/>
</dbReference>
<comment type="similarity">
    <text evidence="3">Belongs to the DEAD box helicase family. DEAH subfamily. DDX11/CHL1 sub-subfamily.</text>
</comment>
<dbReference type="PROSITE" id="PS51193">
    <property type="entry name" value="HELICASE_ATP_BIND_2"/>
    <property type="match status" value="1"/>
</dbReference>
<feature type="compositionally biased region" description="Pro residues" evidence="22">
    <location>
        <begin position="134"/>
        <end position="143"/>
    </location>
</feature>
<dbReference type="InterPro" id="IPR006554">
    <property type="entry name" value="Helicase-like_DEXD_c2"/>
</dbReference>
<comment type="subcellular location">
    <subcellularLocation>
        <location evidence="2">Nucleus</location>
    </subcellularLocation>
</comment>
<evidence type="ECO:0000259" key="23">
    <source>
        <dbReference type="PROSITE" id="PS51193"/>
    </source>
</evidence>
<gene>
    <name evidence="24" type="ORF">HGRIS_005830</name>
</gene>
<keyword evidence="6" id="KW-0479">Metal-binding</keyword>
<dbReference type="InterPro" id="IPR010614">
    <property type="entry name" value="RAD3-like_helicase_DEAD"/>
</dbReference>
<keyword evidence="7" id="KW-0547">Nucleotide-binding</keyword>
<evidence type="ECO:0000256" key="19">
    <source>
        <dbReference type="ARBA" id="ARBA00045008"/>
    </source>
</evidence>
<evidence type="ECO:0000256" key="15">
    <source>
        <dbReference type="ARBA" id="ARBA00023306"/>
    </source>
</evidence>
<evidence type="ECO:0000256" key="4">
    <source>
        <dbReference type="ARBA" id="ARBA00016387"/>
    </source>
</evidence>
<feature type="domain" description="Helicase ATP-binding" evidence="23">
    <location>
        <begin position="9"/>
        <end position="429"/>
    </location>
</feature>
<comment type="function">
    <text evidence="20">ATP-dependent DNA helicase important for chromosome transmission and normal cell cycle progression in G(2)/M. May have a role in changing DNA topology to allow the loading of proteins involved in maintaining sister chromatid cohesion in the vicinity of the centromeres. Has a specific role in chromosome segregation during meiosis II.</text>
</comment>
<dbReference type="EMBL" id="JASNQZ010000001">
    <property type="protein sequence ID" value="KAL0960811.1"/>
    <property type="molecule type" value="Genomic_DNA"/>
</dbReference>
<feature type="region of interest" description="Disordered" evidence="22">
    <location>
        <begin position="124"/>
        <end position="145"/>
    </location>
</feature>
<evidence type="ECO:0000256" key="10">
    <source>
        <dbReference type="ARBA" id="ARBA00022840"/>
    </source>
</evidence>
<dbReference type="InterPro" id="IPR006555">
    <property type="entry name" value="ATP-dep_Helicase_C"/>
</dbReference>
<evidence type="ECO:0000256" key="16">
    <source>
        <dbReference type="ARBA" id="ARBA00029709"/>
    </source>
</evidence>
<accession>A0ABR3JY63</accession>
<dbReference type="NCBIfam" id="TIGR00604">
    <property type="entry name" value="rad3"/>
    <property type="match status" value="1"/>
</dbReference>
<keyword evidence="12" id="KW-0411">Iron-sulfur</keyword>
<keyword evidence="9" id="KW-0347">Helicase</keyword>
<dbReference type="SUPFAM" id="SSF52540">
    <property type="entry name" value="P-loop containing nucleoside triphosphate hydrolases"/>
    <property type="match status" value="1"/>
</dbReference>
<evidence type="ECO:0000256" key="11">
    <source>
        <dbReference type="ARBA" id="ARBA00023004"/>
    </source>
</evidence>
<dbReference type="InterPro" id="IPR027417">
    <property type="entry name" value="P-loop_NTPase"/>
</dbReference>
<dbReference type="Pfam" id="PF13307">
    <property type="entry name" value="Helicase_C_2"/>
    <property type="match status" value="1"/>
</dbReference>
<keyword evidence="11" id="KW-0408">Iron</keyword>
<dbReference type="InterPro" id="IPR045028">
    <property type="entry name" value="DinG/Rad3-like"/>
</dbReference>
<evidence type="ECO:0000256" key="2">
    <source>
        <dbReference type="ARBA" id="ARBA00004123"/>
    </source>
</evidence>
<dbReference type="EC" id="5.6.2.3" evidence="17"/>
<organism evidence="24 25">
    <name type="scientific">Hohenbuehelia grisea</name>
    <dbReference type="NCBI Taxonomy" id="104357"/>
    <lineage>
        <taxon>Eukaryota</taxon>
        <taxon>Fungi</taxon>
        <taxon>Dikarya</taxon>
        <taxon>Basidiomycota</taxon>
        <taxon>Agaricomycotina</taxon>
        <taxon>Agaricomycetes</taxon>
        <taxon>Agaricomycetidae</taxon>
        <taxon>Agaricales</taxon>
        <taxon>Pleurotineae</taxon>
        <taxon>Pleurotaceae</taxon>
        <taxon>Hohenbuehelia</taxon>
    </lineage>
</organism>
<dbReference type="InterPro" id="IPR014013">
    <property type="entry name" value="Helic_SF1/SF2_ATP-bd_DinG/Rad3"/>
</dbReference>
<evidence type="ECO:0000256" key="6">
    <source>
        <dbReference type="ARBA" id="ARBA00022723"/>
    </source>
</evidence>
<evidence type="ECO:0000313" key="24">
    <source>
        <dbReference type="EMBL" id="KAL0960811.1"/>
    </source>
</evidence>
<comment type="cofactor">
    <cofactor evidence="1">
        <name>[4Fe-4S] cluster</name>
        <dbReference type="ChEBI" id="CHEBI:49883"/>
    </cofactor>
</comment>
<sequence length="836" mass="92958">MSLSLSTPETFPAFPYAPPYQIQTDLMKHLYAAIEGRKVAIVESPTGTGKTLSLLCSALTWLSDEKHRARRGKLDVVGSAATPDWVVEQSRQRIMRELDDETQEMENRLANARKKEALRKHMARAKVTKRSKPAPAPPGPVPPLDNDLEYLPDEDTETDSNLSSAVRALMNSFGKPDPTGGHSASGHVTAEPTCTKIFYASRTHSQLTQVIPELKKLKLRVLDPKPPTAKSEQPFSLPLKRPVEDDCDPEAVSYTRTVSLGSRKQLCINDDLRKKRKDLDEGCRELLDAKGDKRCPFLPLPKEASELNDLRDEILASPKDIEDLANAGRTANICPYFGSRRAIPQAELVTLPYNLLLSQAAREALGIDLTDQVVIIDEAHNLIPTLLSLSTVHLTLGTLSTALHQVCHYVARFRTRLSAFHLLHLKRLVTLLDAFKKFLVNWKSKTSGNPKPESLTTVELLQRASARVIGMNLLEVQGYLQQSKIARKISKYAEDADHEKTEVTSMPPLLYVEAFMQAISNSSEDGRVIIEALSDVELRYQQLNPEPPFADIIKQSRAVIIAGGTMSPMSDFVNQLCPNISSEHITMFSCGHIVASSHLQTMLVDKGPSGQILNFKSGNQSDLQLISELGKIIISLACITPAGMVVFFPSYKFLYACGDYWQKEDFFVKISSHKNTFFEPQATQDVEAILQEYSVSVRSDNGAILFAVIGAKLSEGLNFSDDLARSVILVGLPFPNLGSADLQARLKYVKSQAKQQNQLKDAGAELYENMCMNSVNQSIGRAIRHQNDWASLVLIDQRYQSQAIQKKLPKWIGGSCVVPETFSSLLDRLQKFYDQR</sequence>
<evidence type="ECO:0000256" key="14">
    <source>
        <dbReference type="ARBA" id="ARBA00023242"/>
    </source>
</evidence>
<keyword evidence="13" id="KW-0413">Isomerase</keyword>
<dbReference type="CDD" id="cd18788">
    <property type="entry name" value="SF2_C_XPD"/>
    <property type="match status" value="1"/>
</dbReference>
<keyword evidence="10" id="KW-0067">ATP-binding</keyword>
<evidence type="ECO:0000256" key="3">
    <source>
        <dbReference type="ARBA" id="ARBA00008435"/>
    </source>
</evidence>
<evidence type="ECO:0000256" key="9">
    <source>
        <dbReference type="ARBA" id="ARBA00022806"/>
    </source>
</evidence>
<evidence type="ECO:0000256" key="17">
    <source>
        <dbReference type="ARBA" id="ARBA00044969"/>
    </source>
</evidence>
<evidence type="ECO:0000256" key="5">
    <source>
        <dbReference type="ARBA" id="ARBA00017386"/>
    </source>
</evidence>
<comment type="catalytic activity">
    <reaction evidence="21">
        <text>ATP + H2O = ADP + phosphate + H(+)</text>
        <dbReference type="Rhea" id="RHEA:13065"/>
        <dbReference type="ChEBI" id="CHEBI:15377"/>
        <dbReference type="ChEBI" id="CHEBI:15378"/>
        <dbReference type="ChEBI" id="CHEBI:30616"/>
        <dbReference type="ChEBI" id="CHEBI:43474"/>
        <dbReference type="ChEBI" id="CHEBI:456216"/>
        <dbReference type="EC" id="5.6.2.3"/>
    </reaction>
</comment>
<evidence type="ECO:0000256" key="21">
    <source>
        <dbReference type="ARBA" id="ARBA00048954"/>
    </source>
</evidence>
<evidence type="ECO:0000256" key="18">
    <source>
        <dbReference type="ARBA" id="ARBA00044998"/>
    </source>
</evidence>
<proteinExistence type="inferred from homology"/>
<dbReference type="Proteomes" id="UP001556367">
    <property type="component" value="Unassembled WGS sequence"/>
</dbReference>
<name>A0ABR3JY63_9AGAR</name>
<dbReference type="Pfam" id="PF06733">
    <property type="entry name" value="DEAD_2"/>
    <property type="match status" value="1"/>
</dbReference>
<evidence type="ECO:0000256" key="13">
    <source>
        <dbReference type="ARBA" id="ARBA00023235"/>
    </source>
</evidence>
<reference evidence="25" key="1">
    <citation type="submission" date="2024-06" db="EMBL/GenBank/DDBJ databases">
        <title>Multi-omics analyses provide insights into the biosynthesis of the anticancer antibiotic pleurotin in Hohenbuehelia grisea.</title>
        <authorList>
            <person name="Weaver J.A."/>
            <person name="Alberti F."/>
        </authorList>
    </citation>
    <scope>NUCLEOTIDE SEQUENCE [LARGE SCALE GENOMIC DNA]</scope>
    <source>
        <strain evidence="25">T-177</strain>
    </source>
</reference>